<dbReference type="PANTHER" id="PTHR37984:SF5">
    <property type="entry name" value="PROTEIN NYNRIN-LIKE"/>
    <property type="match status" value="1"/>
</dbReference>
<dbReference type="Proteomes" id="UP000663879">
    <property type="component" value="Unassembled WGS sequence"/>
</dbReference>
<dbReference type="OrthoDB" id="3863715at2759"/>
<keyword evidence="1" id="KW-0511">Multifunctional enzyme</keyword>
<gene>
    <name evidence="3" type="ORF">OXX778_LOCUS19359</name>
</gene>
<evidence type="ECO:0000256" key="1">
    <source>
        <dbReference type="ARBA" id="ARBA00023268"/>
    </source>
</evidence>
<accession>A0A814LF59</accession>
<dbReference type="InterPro" id="IPR043128">
    <property type="entry name" value="Rev_trsase/Diguanyl_cyclase"/>
</dbReference>
<protein>
    <recommendedName>
        <fullName evidence="2">Reverse transcriptase/retrotransposon-derived protein RNase H-like domain-containing protein</fullName>
    </recommendedName>
</protein>
<dbReference type="Pfam" id="PF17919">
    <property type="entry name" value="RT_RNaseH_2"/>
    <property type="match status" value="1"/>
</dbReference>
<name>A0A814LF59_9BILA</name>
<proteinExistence type="predicted"/>
<feature type="domain" description="Reverse transcriptase/retrotransposon-derived protein RNase H-like" evidence="2">
    <location>
        <begin position="76"/>
        <end position="123"/>
    </location>
</feature>
<comment type="caution">
    <text evidence="3">The sequence shown here is derived from an EMBL/GenBank/DDBJ whole genome shotgun (WGS) entry which is preliminary data.</text>
</comment>
<reference evidence="3" key="1">
    <citation type="submission" date="2021-02" db="EMBL/GenBank/DDBJ databases">
        <authorList>
            <person name="Nowell W R."/>
        </authorList>
    </citation>
    <scope>NUCLEOTIDE SEQUENCE</scope>
    <source>
        <strain evidence="3">Ploen Becks lab</strain>
    </source>
</reference>
<dbReference type="PANTHER" id="PTHR37984">
    <property type="entry name" value="PROTEIN CBG26694"/>
    <property type="match status" value="1"/>
</dbReference>
<dbReference type="FunFam" id="3.30.70.270:FF:000020">
    <property type="entry name" value="Transposon Tf2-6 polyprotein-like Protein"/>
    <property type="match status" value="1"/>
</dbReference>
<dbReference type="InterPro" id="IPR041577">
    <property type="entry name" value="RT_RNaseH_2"/>
</dbReference>
<evidence type="ECO:0000259" key="2">
    <source>
        <dbReference type="Pfam" id="PF17919"/>
    </source>
</evidence>
<dbReference type="SUPFAM" id="SSF56672">
    <property type="entry name" value="DNA/RNA polymerases"/>
    <property type="match status" value="1"/>
</dbReference>
<dbReference type="InterPro" id="IPR043502">
    <property type="entry name" value="DNA/RNA_pol_sf"/>
</dbReference>
<evidence type="ECO:0000313" key="4">
    <source>
        <dbReference type="Proteomes" id="UP000663879"/>
    </source>
</evidence>
<dbReference type="InterPro" id="IPR050951">
    <property type="entry name" value="Retrovirus_Pol_polyprotein"/>
</dbReference>
<sequence>MRDLKLMAIGHTVTKDTVMMDSRKVEAIKKRQRPTNIKQLQSFLGLSNYYHRFIKNFSKIAQPMLALLGKKVKFIWSDECEQSFNMLKDALTSSPVLRLADVNRPFLLYTEGAILAQVDDDGNIKEPNTKLTRWAIYHQSYDCEIIHRKGVNHSNVDALGRPVESINFIINTIVEGTSAKSLDPCEDESLINYLKFGRFISGTSKKQIKRITSLVQKYLYQNEKLYVIKDDHTLEIPKPEERLPII</sequence>
<dbReference type="AlphaFoldDB" id="A0A814LF59"/>
<dbReference type="Gene3D" id="3.30.70.270">
    <property type="match status" value="1"/>
</dbReference>
<evidence type="ECO:0000313" key="3">
    <source>
        <dbReference type="EMBL" id="CAF1062680.1"/>
    </source>
</evidence>
<organism evidence="3 4">
    <name type="scientific">Brachionus calyciflorus</name>
    <dbReference type="NCBI Taxonomy" id="104777"/>
    <lineage>
        <taxon>Eukaryota</taxon>
        <taxon>Metazoa</taxon>
        <taxon>Spiralia</taxon>
        <taxon>Gnathifera</taxon>
        <taxon>Rotifera</taxon>
        <taxon>Eurotatoria</taxon>
        <taxon>Monogononta</taxon>
        <taxon>Pseudotrocha</taxon>
        <taxon>Ploima</taxon>
        <taxon>Brachionidae</taxon>
        <taxon>Brachionus</taxon>
    </lineage>
</organism>
<keyword evidence="4" id="KW-1185">Reference proteome</keyword>
<dbReference type="EMBL" id="CAJNOC010005810">
    <property type="protein sequence ID" value="CAF1062680.1"/>
    <property type="molecule type" value="Genomic_DNA"/>
</dbReference>
<dbReference type="GO" id="GO:0003824">
    <property type="term" value="F:catalytic activity"/>
    <property type="evidence" value="ECO:0007669"/>
    <property type="project" value="UniProtKB-KW"/>
</dbReference>